<name>A0A8J6HFK6_TENMO</name>
<reference evidence="2" key="1">
    <citation type="journal article" date="2020" name="J Insects Food Feed">
        <title>The yellow mealworm (Tenebrio molitor) genome: a resource for the emerging insects as food and feed industry.</title>
        <authorList>
            <person name="Eriksson T."/>
            <person name="Andere A."/>
            <person name="Kelstrup H."/>
            <person name="Emery V."/>
            <person name="Picard C."/>
        </authorList>
    </citation>
    <scope>NUCLEOTIDE SEQUENCE</scope>
    <source>
        <strain evidence="2">Stoneville</strain>
        <tissue evidence="2">Whole head</tissue>
    </source>
</reference>
<gene>
    <name evidence="2" type="ORF">GEV33_004906</name>
</gene>
<comment type="caution">
    <text evidence="2">The sequence shown here is derived from an EMBL/GenBank/DDBJ whole genome shotgun (WGS) entry which is preliminary data.</text>
</comment>
<dbReference type="Proteomes" id="UP000719412">
    <property type="component" value="Unassembled WGS sequence"/>
</dbReference>
<feature type="region of interest" description="Disordered" evidence="1">
    <location>
        <begin position="71"/>
        <end position="93"/>
    </location>
</feature>
<evidence type="ECO:0000256" key="1">
    <source>
        <dbReference type="SAM" id="MobiDB-lite"/>
    </source>
</evidence>
<organism evidence="2 3">
    <name type="scientific">Tenebrio molitor</name>
    <name type="common">Yellow mealworm beetle</name>
    <dbReference type="NCBI Taxonomy" id="7067"/>
    <lineage>
        <taxon>Eukaryota</taxon>
        <taxon>Metazoa</taxon>
        <taxon>Ecdysozoa</taxon>
        <taxon>Arthropoda</taxon>
        <taxon>Hexapoda</taxon>
        <taxon>Insecta</taxon>
        <taxon>Pterygota</taxon>
        <taxon>Neoptera</taxon>
        <taxon>Endopterygota</taxon>
        <taxon>Coleoptera</taxon>
        <taxon>Polyphaga</taxon>
        <taxon>Cucujiformia</taxon>
        <taxon>Tenebrionidae</taxon>
        <taxon>Tenebrio</taxon>
    </lineage>
</organism>
<feature type="compositionally biased region" description="Basic residues" evidence="1">
    <location>
        <begin position="72"/>
        <end position="82"/>
    </location>
</feature>
<reference evidence="2" key="2">
    <citation type="submission" date="2021-08" db="EMBL/GenBank/DDBJ databases">
        <authorList>
            <person name="Eriksson T."/>
        </authorList>
    </citation>
    <scope>NUCLEOTIDE SEQUENCE</scope>
    <source>
        <strain evidence="2">Stoneville</strain>
        <tissue evidence="2">Whole head</tissue>
    </source>
</reference>
<sequence>MLINTIISPKFTANRADCFQQEAESIRCIRVLLIRFKKFKITVTGWLECFLFTASFYPTFASDYGLKTAKTSSHKSSWRRQPRQGTGGTTPARRFNVTVVSGDPTVVEVSTGSVSPVPRHRGQPFAVIPEDHALDDPTAPNQTLIPQNVNSGSRCASPAPSWDFSLEESDSTFRQTPDLLWSCGSSFVIIFYVNSK</sequence>
<protein>
    <submittedName>
        <fullName evidence="2">Uncharacterized protein</fullName>
    </submittedName>
</protein>
<dbReference type="AlphaFoldDB" id="A0A8J6HFK6"/>
<proteinExistence type="predicted"/>
<keyword evidence="3" id="KW-1185">Reference proteome</keyword>
<evidence type="ECO:0000313" key="2">
    <source>
        <dbReference type="EMBL" id="KAH0817885.1"/>
    </source>
</evidence>
<accession>A0A8J6HFK6</accession>
<dbReference type="EMBL" id="JABDTM020018679">
    <property type="protein sequence ID" value="KAH0817885.1"/>
    <property type="molecule type" value="Genomic_DNA"/>
</dbReference>
<evidence type="ECO:0000313" key="3">
    <source>
        <dbReference type="Proteomes" id="UP000719412"/>
    </source>
</evidence>